<protein>
    <recommendedName>
        <fullName evidence="1">Immunity protein Imm5 domain-containing protein</fullName>
    </recommendedName>
</protein>
<comment type="caution">
    <text evidence="2">The sequence shown here is derived from an EMBL/GenBank/DDBJ whole genome shotgun (WGS) entry which is preliminary data.</text>
</comment>
<dbReference type="Proteomes" id="UP000185772">
    <property type="component" value="Unassembled WGS sequence"/>
</dbReference>
<evidence type="ECO:0000313" key="2">
    <source>
        <dbReference type="EMBL" id="OLO51397.1"/>
    </source>
</evidence>
<evidence type="ECO:0000313" key="3">
    <source>
        <dbReference type="Proteomes" id="UP000185772"/>
    </source>
</evidence>
<evidence type="ECO:0000259" key="1">
    <source>
        <dbReference type="Pfam" id="PF14423"/>
    </source>
</evidence>
<dbReference type="InterPro" id="IPR025675">
    <property type="entry name" value="Imm5"/>
</dbReference>
<name>A0A1Q8VTG2_9ACTO</name>
<sequence>MINTKFVNEQIQIGRHELGSSPKAILSLRRRTRIWAAMNDPDNIEISFKHRVKLKLMCIHHVKHIWHSILQEEAELDEMISLVYNLVSGNTPKEEGEIAGEKFLQKITDRYGNEKSNFPAIMIADAVSDTVVSACYMDPDLDIVDTTDDDDGMLPDMLEASYTCASAVAGALNWQPLEETDAAAHRAFWLWYLDEAIPAVLAD</sequence>
<dbReference type="EMBL" id="MSKM01000054">
    <property type="protein sequence ID" value="OLO51397.1"/>
    <property type="molecule type" value="Genomic_DNA"/>
</dbReference>
<organism evidence="2 3">
    <name type="scientific">Actinomyces oris</name>
    <dbReference type="NCBI Taxonomy" id="544580"/>
    <lineage>
        <taxon>Bacteria</taxon>
        <taxon>Bacillati</taxon>
        <taxon>Actinomycetota</taxon>
        <taxon>Actinomycetes</taxon>
        <taxon>Actinomycetales</taxon>
        <taxon>Actinomycetaceae</taxon>
        <taxon>Actinomyces</taxon>
    </lineage>
</organism>
<reference evidence="2 3" key="1">
    <citation type="submission" date="2016-12" db="EMBL/GenBank/DDBJ databases">
        <title>Genomic comparison of strains in the 'Actinomyces naeslundii' group.</title>
        <authorList>
            <person name="Mughal S.R."/>
            <person name="Do T."/>
            <person name="Gilbert S.C."/>
            <person name="Witherden E.A."/>
            <person name="Didelot X."/>
            <person name="Beighton D."/>
        </authorList>
    </citation>
    <scope>NUCLEOTIDE SEQUENCE [LARGE SCALE GENOMIC DNA]</scope>
    <source>
        <strain evidence="2 3">MMRCO6-1</strain>
    </source>
</reference>
<feature type="domain" description="Immunity protein Imm5" evidence="1">
    <location>
        <begin position="11"/>
        <end position="198"/>
    </location>
</feature>
<gene>
    <name evidence="2" type="ORF">BKH27_12495</name>
</gene>
<dbReference type="AlphaFoldDB" id="A0A1Q8VTG2"/>
<accession>A0A1Q8VTG2</accession>
<proteinExistence type="predicted"/>
<dbReference type="Pfam" id="PF14423">
    <property type="entry name" value="Imm5"/>
    <property type="match status" value="1"/>
</dbReference>